<feature type="compositionally biased region" description="Polar residues" evidence="1">
    <location>
        <begin position="657"/>
        <end position="669"/>
    </location>
</feature>
<feature type="compositionally biased region" description="Polar residues" evidence="1">
    <location>
        <begin position="1096"/>
        <end position="1109"/>
    </location>
</feature>
<name>A0A7U2I5Q8_PHANO</name>
<dbReference type="KEGG" id="pno:SNOG_09404"/>
<dbReference type="VEuPathDB" id="FungiDB:JI435_094040"/>
<evidence type="ECO:0000313" key="2">
    <source>
        <dbReference type="EMBL" id="QRD00877.1"/>
    </source>
</evidence>
<feature type="compositionally biased region" description="Polar residues" evidence="1">
    <location>
        <begin position="1187"/>
        <end position="1196"/>
    </location>
</feature>
<feature type="compositionally biased region" description="Low complexity" evidence="1">
    <location>
        <begin position="1239"/>
        <end position="1250"/>
    </location>
</feature>
<feature type="compositionally biased region" description="Low complexity" evidence="1">
    <location>
        <begin position="453"/>
        <end position="466"/>
    </location>
</feature>
<feature type="compositionally biased region" description="Polar residues" evidence="1">
    <location>
        <begin position="514"/>
        <end position="535"/>
    </location>
</feature>
<feature type="compositionally biased region" description="Low complexity" evidence="1">
    <location>
        <begin position="376"/>
        <end position="390"/>
    </location>
</feature>
<feature type="region of interest" description="Disordered" evidence="1">
    <location>
        <begin position="916"/>
        <end position="935"/>
    </location>
</feature>
<organism evidence="2 3">
    <name type="scientific">Phaeosphaeria nodorum (strain SN15 / ATCC MYA-4574 / FGSC 10173)</name>
    <name type="common">Glume blotch fungus</name>
    <name type="synonym">Parastagonospora nodorum</name>
    <dbReference type="NCBI Taxonomy" id="321614"/>
    <lineage>
        <taxon>Eukaryota</taxon>
        <taxon>Fungi</taxon>
        <taxon>Dikarya</taxon>
        <taxon>Ascomycota</taxon>
        <taxon>Pezizomycotina</taxon>
        <taxon>Dothideomycetes</taxon>
        <taxon>Pleosporomycetidae</taxon>
        <taxon>Pleosporales</taxon>
        <taxon>Pleosporineae</taxon>
        <taxon>Phaeosphaeriaceae</taxon>
        <taxon>Parastagonospora</taxon>
    </lineage>
</organism>
<feature type="compositionally biased region" description="Polar residues" evidence="1">
    <location>
        <begin position="391"/>
        <end position="413"/>
    </location>
</feature>
<feature type="region of interest" description="Disordered" evidence="1">
    <location>
        <begin position="641"/>
        <end position="749"/>
    </location>
</feature>
<reference evidence="3" key="1">
    <citation type="journal article" date="2021" name="BMC Genomics">
        <title>Chromosome-level genome assembly and manually-curated proteome of model necrotroph Parastagonospora nodorum Sn15 reveals a genome-wide trove of candidate effector homologs, and redundancy of virulence-related functions within an accessory chromosome.</title>
        <authorList>
            <person name="Bertazzoni S."/>
            <person name="Jones D.A.B."/>
            <person name="Phan H.T."/>
            <person name="Tan K.-C."/>
            <person name="Hane J.K."/>
        </authorList>
    </citation>
    <scope>NUCLEOTIDE SEQUENCE [LARGE SCALE GENOMIC DNA]</scope>
    <source>
        <strain evidence="3">SN15 / ATCC MYA-4574 / FGSC 10173)</strain>
    </source>
</reference>
<feature type="compositionally biased region" description="Polar residues" evidence="1">
    <location>
        <begin position="695"/>
        <end position="709"/>
    </location>
</feature>
<dbReference type="Proteomes" id="UP000663193">
    <property type="component" value="Chromosome 11"/>
</dbReference>
<feature type="compositionally biased region" description="Polar residues" evidence="1">
    <location>
        <begin position="603"/>
        <end position="624"/>
    </location>
</feature>
<feature type="compositionally biased region" description="Polar residues" evidence="1">
    <location>
        <begin position="468"/>
        <end position="486"/>
    </location>
</feature>
<feature type="region of interest" description="Disordered" evidence="1">
    <location>
        <begin position="376"/>
        <end position="535"/>
    </location>
</feature>
<dbReference type="EMBL" id="CP069033">
    <property type="protein sequence ID" value="QRD00877.1"/>
    <property type="molecule type" value="Genomic_DNA"/>
</dbReference>
<feature type="region of interest" description="Disordered" evidence="1">
    <location>
        <begin position="1123"/>
        <end position="1144"/>
    </location>
</feature>
<feature type="region of interest" description="Disordered" evidence="1">
    <location>
        <begin position="66"/>
        <end position="124"/>
    </location>
</feature>
<feature type="compositionally biased region" description="Basic and acidic residues" evidence="1">
    <location>
        <begin position="964"/>
        <end position="975"/>
    </location>
</feature>
<feature type="region of interest" description="Disordered" evidence="1">
    <location>
        <begin position="946"/>
        <end position="1109"/>
    </location>
</feature>
<keyword evidence="3" id="KW-1185">Reference proteome</keyword>
<evidence type="ECO:0000313" key="3">
    <source>
        <dbReference type="Proteomes" id="UP000663193"/>
    </source>
</evidence>
<feature type="region of interest" description="Disordered" evidence="1">
    <location>
        <begin position="1176"/>
        <end position="1250"/>
    </location>
</feature>
<feature type="compositionally biased region" description="Basic and acidic residues" evidence="1">
    <location>
        <begin position="1003"/>
        <end position="1014"/>
    </location>
</feature>
<feature type="compositionally biased region" description="Polar residues" evidence="1">
    <location>
        <begin position="1130"/>
        <end position="1142"/>
    </location>
</feature>
<dbReference type="OrthoDB" id="3800557at2759"/>
<accession>A0A7U2I5Q8</accession>
<feature type="region of interest" description="Disordered" evidence="1">
    <location>
        <begin position="797"/>
        <end position="858"/>
    </location>
</feature>
<feature type="region of interest" description="Disordered" evidence="1">
    <location>
        <begin position="141"/>
        <end position="171"/>
    </location>
</feature>
<feature type="compositionally biased region" description="Polar residues" evidence="1">
    <location>
        <begin position="555"/>
        <end position="568"/>
    </location>
</feature>
<proteinExistence type="predicted"/>
<gene>
    <name evidence="2" type="ORF">JI435_094040</name>
</gene>
<dbReference type="RefSeq" id="XP_001799698.1">
    <property type="nucleotide sequence ID" value="XM_001799646.1"/>
</dbReference>
<sequence>MAEQPLTPGSAFSKRHVSGMLRHLEGDEQRAKAQDMAAAYKRMFAESNWGAVVARIRDVADEDHLRVKDEQDPASSSVVEEDTLATPPAHTISLPSSVGSRPRVSTREKWDVRSPGPETPLSATPVGNAFAIGGFWEQLTPKTPAPDTPTTPAALAPAPPYSPIVPQDRRGRKAYKRAKDQVDRMALSICAKRLGVSETIKDSDDVPMSLATMQDCLTGALRALEFNQVNLETTIEPRLPKLMEALAHEEKKIVDEYSIRDASALLDPETWLQVDAITAEVYTLYDAQRELMRMHCSRRKSKALKISEQATDQAWITRIFEDAERMYEGADDDSDDETGYVHHNFLGSIKDIADSSSDLASISDCQSPKYLTSLHSSSSLQLSRETTLESQRSSASQIGSPYGHSAQSSTSPAKPSFAHQLRTRENSLSHSPSPEKVAQSHAEHVKFLRSRKSSLSQSQTSSPETPSHTHLLNYKTSFLSPNQTPNKLRKLPPPARDDSVPNSPSLERLRKIQSKSQADLLTNEPSPEKSSFGQVLRQTKSNFSLAASFEKLRWQPTTSQQSAESENSIPPLPPFPHQLLSRKRSLSQHASSETLCKFPVPSRESSPFNDPDPEQSSHAQQLRAQKSNLSLYSVSQALEDFPVPPRENDSAAEKPSQAHSLRSQPSTLSCEDGLRKKYRKPREQDSPRTLALENPSHTHQLRAQASNISLGHGRERSRRLDLQHLQSRSHRASSPIPSPENSPYAHGRLSPKSDLAYSIKQMNKVLAEDFPQTVLTDPSGPRPGGLFIFADQPIELPQVSPKEPGRLPPPPPQTSAPETSRKGRRPPPSRIITYTDQPVDLPKVSPEERRHRRMAASQTDLSAWAGELKKMEDRASAQKLPHRVASLEAIIDHVRGNSIQRSDSMESIEKFALEAIGRSPRPRQEQQVANVLPFRHPDRLRQDAQESINNSTPPQQQDVTSDLPFRRPDRLRQDGLGRANNALPPQQQHPLVSELRHRRHDRFRTESMETHHDSAPPQRQQFTENHPPRNMGRLRFESLAGINNSPLPQHQLIGNPPPRRSNGPRQETLDSKYFGSPHARHLDRPGQDGDAALQMDNMNNSHSPQQQETFGDLRLRGFERNRLDTGPADITNNPAPESSLRSPVQFAQGPQEYTYITAPSRQRAPSDLGLRRRNAGRIAPPRHLVNNPVTPSSATPNDPPSRPRNFSQSNTPEARPWPTDDSPMYPSTPHRRPQPSPGPSFASSPLPASATLSARIHAKIAEVREGIQRIEENDRRRELRRLERDENVKQWDRDNPDWDG</sequence>
<feature type="compositionally biased region" description="Basic and acidic residues" evidence="1">
    <location>
        <begin position="712"/>
        <end position="722"/>
    </location>
</feature>
<feature type="compositionally biased region" description="Polar residues" evidence="1">
    <location>
        <begin position="946"/>
        <end position="960"/>
    </location>
</feature>
<evidence type="ECO:0000256" key="1">
    <source>
        <dbReference type="SAM" id="MobiDB-lite"/>
    </source>
</evidence>
<feature type="region of interest" description="Disordered" evidence="1">
    <location>
        <begin position="554"/>
        <end position="624"/>
    </location>
</feature>
<protein>
    <submittedName>
        <fullName evidence="2">Uncharacterized protein</fullName>
    </submittedName>
</protein>